<keyword evidence="17" id="KW-1185">Reference proteome</keyword>
<keyword evidence="8" id="KW-0479">Metal-binding</keyword>
<keyword evidence="12" id="KW-0460">Magnesium</keyword>
<dbReference type="UniPathway" id="UPA00138"/>
<feature type="domain" description="Pyruvate phosphate dikinase AMP/ATP-binding" evidence="15">
    <location>
        <begin position="356"/>
        <end position="652"/>
    </location>
</feature>
<proteinExistence type="inferred from homology"/>
<keyword evidence="10" id="KW-0418">Kinase</keyword>
<sequence>MTIRHAPTFPRLPTLPTLIDMPYTPAPPRPISGLDSAIFLATRAEFDAFAVRDDVPGALGVREMKFVLADFDTNMPSLFFINSNLHPLHYGFVRDFLVSDLSISDFNRVTYFTDERRFLVGSILAFDNYTRPNGEPGLYALQFWPTDPVSVKHVGRSFHLLAAAMPFASETLAYHPSGDMQEQLFVREAETYAANKIRTIATSEIFEATDYNPLNLGEAVGELRVISDTDSRPPAPSDIVIYDRLPNDLPLVAGVITSAPQTPLSHVNLRAQQNGIPNAYLRNAATVAPLDQFIGKVIWLAVTPDEIQVREATQQELRDSQNARRPRDATFPERDIQARAILPLDDLTFSQANGYGGKAAGVAELRRAIDPQFVPDGFAVPFSFYDTFMIANGFYDHATAMMADADFIADAAIRKDMLKDFRKLIKAADMPTPMADMLDAMHRAFPEGTTPRCRSSANAEDRIGFTGAGLYDSYTHRAGEGHIQKSIKQVWASLWNFRAFEERAFYRIDHLTSAMGVLVHPNFDDERVNGVAITRNLYFDTFDGYYVNAQIGEDLITNPTGAETAEELLIMKDLNGTPDRPYEMIYIRRSSLIGDDSRVIQPDDLLVLTEQMRLIQTHFGALYGRSTDATFAMDIEFKIDRDGDLVIKQARPWVHDE</sequence>
<accession>A0A7W9BJ05</accession>
<evidence type="ECO:0000256" key="1">
    <source>
        <dbReference type="ARBA" id="ARBA00001946"/>
    </source>
</evidence>
<dbReference type="Gene3D" id="3.30.1490.20">
    <property type="entry name" value="ATP-grasp fold, A domain"/>
    <property type="match status" value="1"/>
</dbReference>
<comment type="pathway">
    <text evidence="3">Carbohydrate biosynthesis; gluconeogenesis.</text>
</comment>
<keyword evidence="11" id="KW-0067">ATP-binding</keyword>
<evidence type="ECO:0000256" key="3">
    <source>
        <dbReference type="ARBA" id="ARBA00004742"/>
    </source>
</evidence>
<evidence type="ECO:0000256" key="9">
    <source>
        <dbReference type="ARBA" id="ARBA00022741"/>
    </source>
</evidence>
<dbReference type="GO" id="GO:0006094">
    <property type="term" value="P:gluconeogenesis"/>
    <property type="evidence" value="ECO:0007669"/>
    <property type="project" value="UniProtKB-UniPathway"/>
</dbReference>
<evidence type="ECO:0000313" key="17">
    <source>
        <dbReference type="Proteomes" id="UP000535415"/>
    </source>
</evidence>
<dbReference type="PANTHER" id="PTHR43030">
    <property type="entry name" value="PHOSPHOENOLPYRUVATE SYNTHASE"/>
    <property type="match status" value="1"/>
</dbReference>
<evidence type="ECO:0000256" key="6">
    <source>
        <dbReference type="ARBA" id="ARBA00021623"/>
    </source>
</evidence>
<evidence type="ECO:0000313" key="16">
    <source>
        <dbReference type="EMBL" id="MBB5721443.1"/>
    </source>
</evidence>
<dbReference type="GO" id="GO:0046872">
    <property type="term" value="F:metal ion binding"/>
    <property type="evidence" value="ECO:0007669"/>
    <property type="project" value="UniProtKB-KW"/>
</dbReference>
<evidence type="ECO:0000256" key="11">
    <source>
        <dbReference type="ARBA" id="ARBA00022840"/>
    </source>
</evidence>
<dbReference type="InterPro" id="IPR013815">
    <property type="entry name" value="ATP_grasp_subdomain_1"/>
</dbReference>
<protein>
    <recommendedName>
        <fullName evidence="6">Phosphoenolpyruvate synthase</fullName>
        <ecNumber evidence="5">2.7.9.2</ecNumber>
    </recommendedName>
    <alternativeName>
        <fullName evidence="13">Pyruvate, water dikinase</fullName>
    </alternativeName>
</protein>
<dbReference type="Pfam" id="PF01326">
    <property type="entry name" value="PPDK_N"/>
    <property type="match status" value="1"/>
</dbReference>
<dbReference type="InterPro" id="IPR006319">
    <property type="entry name" value="PEP_synth"/>
</dbReference>
<comment type="cofactor">
    <cofactor evidence="1">
        <name>Mg(2+)</name>
        <dbReference type="ChEBI" id="CHEBI:18420"/>
    </cofactor>
</comment>
<organism evidence="16 17">
    <name type="scientific">Yoonia ponticola</name>
    <dbReference type="NCBI Taxonomy" id="1524255"/>
    <lineage>
        <taxon>Bacteria</taxon>
        <taxon>Pseudomonadati</taxon>
        <taxon>Pseudomonadota</taxon>
        <taxon>Alphaproteobacteria</taxon>
        <taxon>Rhodobacterales</taxon>
        <taxon>Paracoccaceae</taxon>
        <taxon>Yoonia</taxon>
    </lineage>
</organism>
<evidence type="ECO:0000256" key="8">
    <source>
        <dbReference type="ARBA" id="ARBA00022723"/>
    </source>
</evidence>
<dbReference type="EC" id="2.7.9.2" evidence="5"/>
<dbReference type="GO" id="GO:0008986">
    <property type="term" value="F:pyruvate, water dikinase activity"/>
    <property type="evidence" value="ECO:0007669"/>
    <property type="project" value="UniProtKB-EC"/>
</dbReference>
<gene>
    <name evidence="16" type="ORF">FHS72_001055</name>
</gene>
<evidence type="ECO:0000256" key="14">
    <source>
        <dbReference type="ARBA" id="ARBA00047700"/>
    </source>
</evidence>
<keyword evidence="9" id="KW-0547">Nucleotide-binding</keyword>
<name>A0A7W9BJ05_9RHOB</name>
<evidence type="ECO:0000256" key="4">
    <source>
        <dbReference type="ARBA" id="ARBA00007837"/>
    </source>
</evidence>
<comment type="function">
    <text evidence="2">Catalyzes the phosphorylation of pyruvate to phosphoenolpyruvate.</text>
</comment>
<dbReference type="RefSeq" id="WP_183526649.1">
    <property type="nucleotide sequence ID" value="NZ_JACIJM010000003.1"/>
</dbReference>
<dbReference type="EMBL" id="JACIJM010000003">
    <property type="protein sequence ID" value="MBB5721443.1"/>
    <property type="molecule type" value="Genomic_DNA"/>
</dbReference>
<reference evidence="16 17" key="1">
    <citation type="submission" date="2020-08" db="EMBL/GenBank/DDBJ databases">
        <title>Genomic Encyclopedia of Type Strains, Phase IV (KMG-IV): sequencing the most valuable type-strain genomes for metagenomic binning, comparative biology and taxonomic classification.</title>
        <authorList>
            <person name="Goeker M."/>
        </authorList>
    </citation>
    <scope>NUCLEOTIDE SEQUENCE [LARGE SCALE GENOMIC DNA]</scope>
    <source>
        <strain evidence="16 17">DSM 101064</strain>
    </source>
</reference>
<evidence type="ECO:0000256" key="7">
    <source>
        <dbReference type="ARBA" id="ARBA00022679"/>
    </source>
</evidence>
<dbReference type="AlphaFoldDB" id="A0A7W9BJ05"/>
<evidence type="ECO:0000256" key="5">
    <source>
        <dbReference type="ARBA" id="ARBA00011996"/>
    </source>
</evidence>
<evidence type="ECO:0000259" key="15">
    <source>
        <dbReference type="Pfam" id="PF01326"/>
    </source>
</evidence>
<comment type="caution">
    <text evidence="16">The sequence shown here is derived from an EMBL/GenBank/DDBJ whole genome shotgun (WGS) entry which is preliminary data.</text>
</comment>
<comment type="similarity">
    <text evidence="4">Belongs to the PEP-utilizing enzyme family.</text>
</comment>
<dbReference type="Proteomes" id="UP000535415">
    <property type="component" value="Unassembled WGS sequence"/>
</dbReference>
<evidence type="ECO:0000256" key="13">
    <source>
        <dbReference type="ARBA" id="ARBA00033470"/>
    </source>
</evidence>
<dbReference type="GO" id="GO:0005524">
    <property type="term" value="F:ATP binding"/>
    <property type="evidence" value="ECO:0007669"/>
    <property type="project" value="UniProtKB-KW"/>
</dbReference>
<dbReference type="SUPFAM" id="SSF56059">
    <property type="entry name" value="Glutathione synthetase ATP-binding domain-like"/>
    <property type="match status" value="1"/>
</dbReference>
<evidence type="ECO:0000256" key="2">
    <source>
        <dbReference type="ARBA" id="ARBA00002988"/>
    </source>
</evidence>
<keyword evidence="7" id="KW-0808">Transferase</keyword>
<dbReference type="PANTHER" id="PTHR43030:SF1">
    <property type="entry name" value="PHOSPHOENOLPYRUVATE SYNTHASE"/>
    <property type="match status" value="1"/>
</dbReference>
<comment type="catalytic activity">
    <reaction evidence="14">
        <text>pyruvate + ATP + H2O = phosphoenolpyruvate + AMP + phosphate + 2 H(+)</text>
        <dbReference type="Rhea" id="RHEA:11364"/>
        <dbReference type="ChEBI" id="CHEBI:15361"/>
        <dbReference type="ChEBI" id="CHEBI:15377"/>
        <dbReference type="ChEBI" id="CHEBI:15378"/>
        <dbReference type="ChEBI" id="CHEBI:30616"/>
        <dbReference type="ChEBI" id="CHEBI:43474"/>
        <dbReference type="ChEBI" id="CHEBI:58702"/>
        <dbReference type="ChEBI" id="CHEBI:456215"/>
        <dbReference type="EC" id="2.7.9.2"/>
    </reaction>
</comment>
<dbReference type="InterPro" id="IPR002192">
    <property type="entry name" value="PPDK_AMP/ATP-bd"/>
</dbReference>
<evidence type="ECO:0000256" key="10">
    <source>
        <dbReference type="ARBA" id="ARBA00022777"/>
    </source>
</evidence>
<evidence type="ECO:0000256" key="12">
    <source>
        <dbReference type="ARBA" id="ARBA00022842"/>
    </source>
</evidence>